<name>A0A8S2I3D6_9BILA</name>
<dbReference type="Proteomes" id="UP000682733">
    <property type="component" value="Unassembled WGS sequence"/>
</dbReference>
<evidence type="ECO:0000313" key="1">
    <source>
        <dbReference type="EMBL" id="CAF0908570.1"/>
    </source>
</evidence>
<dbReference type="AlphaFoldDB" id="A0A8S2I3D6"/>
<comment type="caution">
    <text evidence="2">The sequence shown here is derived from an EMBL/GenBank/DDBJ whole genome shotgun (WGS) entry which is preliminary data.</text>
</comment>
<organism evidence="2 3">
    <name type="scientific">Didymodactylos carnosus</name>
    <dbReference type="NCBI Taxonomy" id="1234261"/>
    <lineage>
        <taxon>Eukaryota</taxon>
        <taxon>Metazoa</taxon>
        <taxon>Spiralia</taxon>
        <taxon>Gnathifera</taxon>
        <taxon>Rotifera</taxon>
        <taxon>Eurotatoria</taxon>
        <taxon>Bdelloidea</taxon>
        <taxon>Philodinida</taxon>
        <taxon>Philodinidae</taxon>
        <taxon>Didymodactylos</taxon>
    </lineage>
</organism>
<gene>
    <name evidence="1" type="ORF">OVA965_LOCUS10001</name>
    <name evidence="2" type="ORF">TMI583_LOCUS9997</name>
</gene>
<evidence type="ECO:0000313" key="3">
    <source>
        <dbReference type="Proteomes" id="UP000682733"/>
    </source>
</evidence>
<dbReference type="Proteomes" id="UP000677228">
    <property type="component" value="Unassembled WGS sequence"/>
</dbReference>
<accession>A0A8S2I3D6</accession>
<sequence>MEMDVETKQKLRSIINCFKSFDDVDRCVDYITDLKCEQVVLIIDDQLGKEFIPLIHDLTPLTAIYIKAIITNTDDLINKIFINQKERQHMINTETPIPISTFNPDDTNIDLATENGNFMWFQLFIGILMSMERPSSPTRLVQKCAQHHGILLSDAANIILGNVIKMDRDIVDKLIGVIKQEYVGNTTQLKLIDEFSETRHATVTVINRLTVTVNNRNRNNRSNG</sequence>
<protein>
    <submittedName>
        <fullName evidence="2">Uncharacterized protein</fullName>
    </submittedName>
</protein>
<evidence type="ECO:0000313" key="2">
    <source>
        <dbReference type="EMBL" id="CAF3687981.1"/>
    </source>
</evidence>
<reference evidence="2" key="1">
    <citation type="submission" date="2021-02" db="EMBL/GenBank/DDBJ databases">
        <authorList>
            <person name="Nowell W R."/>
        </authorList>
    </citation>
    <scope>NUCLEOTIDE SEQUENCE</scope>
</reference>
<dbReference type="EMBL" id="CAJOBA010003626">
    <property type="protein sequence ID" value="CAF3687981.1"/>
    <property type="molecule type" value="Genomic_DNA"/>
</dbReference>
<dbReference type="EMBL" id="CAJNOK010003625">
    <property type="protein sequence ID" value="CAF0908570.1"/>
    <property type="molecule type" value="Genomic_DNA"/>
</dbReference>
<proteinExistence type="predicted"/>